<dbReference type="Pfam" id="PF00561">
    <property type="entry name" value="Abhydrolase_1"/>
    <property type="match status" value="1"/>
</dbReference>
<dbReference type="GO" id="GO:0016787">
    <property type="term" value="F:hydrolase activity"/>
    <property type="evidence" value="ECO:0007669"/>
    <property type="project" value="UniProtKB-KW"/>
</dbReference>
<dbReference type="Proteomes" id="UP000269265">
    <property type="component" value="Unassembled WGS sequence"/>
</dbReference>
<dbReference type="Gene3D" id="3.40.50.1820">
    <property type="entry name" value="alpha/beta hydrolase"/>
    <property type="match status" value="1"/>
</dbReference>
<feature type="domain" description="AB hydrolase-1" evidence="1">
    <location>
        <begin position="67"/>
        <end position="301"/>
    </location>
</feature>
<name>A0A426V7T1_9BURK</name>
<keyword evidence="2" id="KW-0378">Hydrolase</keyword>
<accession>A0A426V7T1</accession>
<dbReference type="EMBL" id="RSED01000018">
    <property type="protein sequence ID" value="RRS02768.1"/>
    <property type="molecule type" value="Genomic_DNA"/>
</dbReference>
<proteinExistence type="predicted"/>
<protein>
    <submittedName>
        <fullName evidence="2">Alpha/beta hydrolase</fullName>
    </submittedName>
</protein>
<sequence>MKWLKRLWWSAVLMVVGLALAVWATWEPDRQLGDLVARWAPPPSMFVELDGMQVHVRDTGPRDDPLPIVLLHGMASSLHTWEGWRLALEKDRRVISVDLPGFGLTGPSPQGEYHIEGYTRFVLRLLDNLGVKRVVLVGNALGGEIAWQTALLAPDRVRKLVLIDSDGYQLSPMSQPIAFQIAGARSMRWVAERILPRSVIESSVRNVFGHPEKVTQDRVDRYFELSLRVGNRRALFQRMDQSESGAKEHQIRLIKQPTLVLWGERDGMVPVAFADRFCGDIAVCRKVVFPDLGHIPQEEAPAQTLAPLMHFLSTP</sequence>
<dbReference type="AlphaFoldDB" id="A0A426V7T1"/>
<dbReference type="OrthoDB" id="9799989at2"/>
<dbReference type="PANTHER" id="PTHR46438:SF11">
    <property type="entry name" value="LIPASE-RELATED"/>
    <property type="match status" value="1"/>
</dbReference>
<evidence type="ECO:0000259" key="1">
    <source>
        <dbReference type="Pfam" id="PF00561"/>
    </source>
</evidence>
<keyword evidence="3" id="KW-1185">Reference proteome</keyword>
<dbReference type="InterPro" id="IPR000073">
    <property type="entry name" value="AB_hydrolase_1"/>
</dbReference>
<dbReference type="PRINTS" id="PR00111">
    <property type="entry name" value="ABHYDROLASE"/>
</dbReference>
<dbReference type="RefSeq" id="WP_125244775.1">
    <property type="nucleotide sequence ID" value="NZ_RSED01000018.1"/>
</dbReference>
<evidence type="ECO:0000313" key="2">
    <source>
        <dbReference type="EMBL" id="RRS02768.1"/>
    </source>
</evidence>
<comment type="caution">
    <text evidence="2">The sequence shown here is derived from an EMBL/GenBank/DDBJ whole genome shotgun (WGS) entry which is preliminary data.</text>
</comment>
<reference evidence="2 3" key="1">
    <citation type="submission" date="2018-12" db="EMBL/GenBank/DDBJ databases">
        <title>The whole draft genome of Aquabacterium sp. SJQ9.</title>
        <authorList>
            <person name="Sun L."/>
            <person name="Gao X."/>
            <person name="Chen W."/>
            <person name="Huang K."/>
        </authorList>
    </citation>
    <scope>NUCLEOTIDE SEQUENCE [LARGE SCALE GENOMIC DNA]</scope>
    <source>
        <strain evidence="2 3">SJQ9</strain>
    </source>
</reference>
<dbReference type="SUPFAM" id="SSF53474">
    <property type="entry name" value="alpha/beta-Hydrolases"/>
    <property type="match status" value="1"/>
</dbReference>
<dbReference type="InterPro" id="IPR029058">
    <property type="entry name" value="AB_hydrolase_fold"/>
</dbReference>
<dbReference type="PANTHER" id="PTHR46438">
    <property type="entry name" value="ALPHA/BETA-HYDROLASES SUPERFAMILY PROTEIN"/>
    <property type="match status" value="1"/>
</dbReference>
<gene>
    <name evidence="2" type="ORF">EIP75_18500</name>
</gene>
<organism evidence="2 3">
    <name type="scientific">Aquabacterium soli</name>
    <dbReference type="NCBI Taxonomy" id="2493092"/>
    <lineage>
        <taxon>Bacteria</taxon>
        <taxon>Pseudomonadati</taxon>
        <taxon>Pseudomonadota</taxon>
        <taxon>Betaproteobacteria</taxon>
        <taxon>Burkholderiales</taxon>
        <taxon>Aquabacterium</taxon>
    </lineage>
</organism>
<evidence type="ECO:0000313" key="3">
    <source>
        <dbReference type="Proteomes" id="UP000269265"/>
    </source>
</evidence>